<feature type="region of interest" description="Disordered" evidence="4">
    <location>
        <begin position="480"/>
        <end position="502"/>
    </location>
</feature>
<dbReference type="PANTHER" id="PTHR46543:SF2">
    <property type="entry name" value="AGAP013096-PA"/>
    <property type="match status" value="1"/>
</dbReference>
<evidence type="ECO:0000256" key="1">
    <source>
        <dbReference type="ARBA" id="ARBA00004123"/>
    </source>
</evidence>
<reference evidence="5 6" key="1">
    <citation type="journal article" date="2017" name="Mol. Biol. Evol.">
        <title>The 4-celled Tetrabaena socialis nuclear genome reveals the essential components for genetic control of cell number at the origin of multicellularity in the volvocine lineage.</title>
        <authorList>
            <person name="Featherston J."/>
            <person name="Arakaki Y."/>
            <person name="Hanschen E.R."/>
            <person name="Ferris P.J."/>
            <person name="Michod R.E."/>
            <person name="Olson B.J.S.C."/>
            <person name="Nozaki H."/>
            <person name="Durand P.M."/>
        </authorList>
    </citation>
    <scope>NUCLEOTIDE SEQUENCE [LARGE SCALE GENOMIC DNA]</scope>
    <source>
        <strain evidence="5 6">NIES-571</strain>
    </source>
</reference>
<feature type="compositionally biased region" description="Low complexity" evidence="4">
    <location>
        <begin position="238"/>
        <end position="273"/>
    </location>
</feature>
<evidence type="ECO:0000313" key="5">
    <source>
        <dbReference type="EMBL" id="PNH08439.1"/>
    </source>
</evidence>
<dbReference type="GO" id="GO:0031499">
    <property type="term" value="C:TRAMP complex"/>
    <property type="evidence" value="ECO:0007669"/>
    <property type="project" value="TreeGrafter"/>
</dbReference>
<evidence type="ECO:0000256" key="2">
    <source>
        <dbReference type="ARBA" id="ARBA00022737"/>
    </source>
</evidence>
<feature type="region of interest" description="Disordered" evidence="4">
    <location>
        <begin position="1"/>
        <end position="289"/>
    </location>
</feature>
<feature type="compositionally biased region" description="Polar residues" evidence="4">
    <location>
        <begin position="327"/>
        <end position="345"/>
    </location>
</feature>
<evidence type="ECO:0000256" key="3">
    <source>
        <dbReference type="ARBA" id="ARBA00023242"/>
    </source>
</evidence>
<feature type="compositionally biased region" description="Low complexity" evidence="4">
    <location>
        <begin position="53"/>
        <end position="71"/>
    </location>
</feature>
<evidence type="ECO:0000313" key="6">
    <source>
        <dbReference type="Proteomes" id="UP000236333"/>
    </source>
</evidence>
<dbReference type="GO" id="GO:0071035">
    <property type="term" value="P:nuclear polyadenylation-dependent rRNA catabolic process"/>
    <property type="evidence" value="ECO:0007669"/>
    <property type="project" value="TreeGrafter"/>
</dbReference>
<dbReference type="GO" id="GO:0071038">
    <property type="term" value="P:TRAMP-dependent tRNA surveillance pathway"/>
    <property type="evidence" value="ECO:0007669"/>
    <property type="project" value="TreeGrafter"/>
</dbReference>
<organism evidence="5 6">
    <name type="scientific">Tetrabaena socialis</name>
    <dbReference type="NCBI Taxonomy" id="47790"/>
    <lineage>
        <taxon>Eukaryota</taxon>
        <taxon>Viridiplantae</taxon>
        <taxon>Chlorophyta</taxon>
        <taxon>core chlorophytes</taxon>
        <taxon>Chlorophyceae</taxon>
        <taxon>CS clade</taxon>
        <taxon>Chlamydomonadales</taxon>
        <taxon>Tetrabaenaceae</taxon>
        <taxon>Tetrabaena</taxon>
    </lineage>
</organism>
<gene>
    <name evidence="5" type="ORF">TSOC_005000</name>
</gene>
<dbReference type="GO" id="GO:0071036">
    <property type="term" value="P:nuclear polyadenylation-dependent snoRNA catabolic process"/>
    <property type="evidence" value="ECO:0007669"/>
    <property type="project" value="TreeGrafter"/>
</dbReference>
<feature type="region of interest" description="Disordered" evidence="4">
    <location>
        <begin position="313"/>
        <end position="347"/>
    </location>
</feature>
<evidence type="ECO:0000256" key="4">
    <source>
        <dbReference type="SAM" id="MobiDB-lite"/>
    </source>
</evidence>
<accession>A0A2J8A7C9</accession>
<name>A0A2J8A7C9_9CHLO</name>
<keyword evidence="6" id="KW-1185">Reference proteome</keyword>
<dbReference type="Gene3D" id="1.25.40.10">
    <property type="entry name" value="Tetratricopeptide repeat domain"/>
    <property type="match status" value="1"/>
</dbReference>
<keyword evidence="2" id="KW-0677">Repeat</keyword>
<dbReference type="AlphaFoldDB" id="A0A2J8A7C9"/>
<dbReference type="PANTHER" id="PTHR46543">
    <property type="entry name" value="ZINC FINGER CCHC DOMAIN-CONTAINING PROTEIN 7"/>
    <property type="match status" value="1"/>
</dbReference>
<comment type="subcellular location">
    <subcellularLocation>
        <location evidence="1">Nucleus</location>
    </subcellularLocation>
</comment>
<dbReference type="GO" id="GO:0071039">
    <property type="term" value="P:nuclear polyadenylation-dependent CUT catabolic process"/>
    <property type="evidence" value="ECO:0007669"/>
    <property type="project" value="TreeGrafter"/>
</dbReference>
<dbReference type="EMBL" id="PGGS01000130">
    <property type="protein sequence ID" value="PNH08439.1"/>
    <property type="molecule type" value="Genomic_DNA"/>
</dbReference>
<proteinExistence type="predicted"/>
<dbReference type="GO" id="GO:0071037">
    <property type="term" value="P:nuclear polyadenylation-dependent snRNA catabolic process"/>
    <property type="evidence" value="ECO:0007669"/>
    <property type="project" value="TreeGrafter"/>
</dbReference>
<dbReference type="GO" id="GO:0003723">
    <property type="term" value="F:RNA binding"/>
    <property type="evidence" value="ECO:0007669"/>
    <property type="project" value="TreeGrafter"/>
</dbReference>
<comment type="caution">
    <text evidence="5">The sequence shown here is derived from an EMBL/GenBank/DDBJ whole genome shotgun (WGS) entry which is preliminary data.</text>
</comment>
<dbReference type="Pfam" id="PF13428">
    <property type="entry name" value="TPR_14"/>
    <property type="match status" value="1"/>
</dbReference>
<dbReference type="GO" id="GO:0071031">
    <property type="term" value="P:nuclear mRNA surveillance of mRNA 3'-end processing"/>
    <property type="evidence" value="ECO:0007669"/>
    <property type="project" value="TreeGrafter"/>
</dbReference>
<dbReference type="InterPro" id="IPR051644">
    <property type="entry name" value="TRAMP_AT-DNA-binding"/>
</dbReference>
<dbReference type="Proteomes" id="UP000236333">
    <property type="component" value="Unassembled WGS sequence"/>
</dbReference>
<sequence length="591" mass="58641">MHRLQPASKRPSCDRGPPSRVNYTLAQAACAADGDGVEHCPPGSQASPPPEGPQGALAATAAAAAAAAAPGTDGGGGPSEAAAGAPERARRGRSGGGGGEAEAAVRDASGGGAAAATADAAPNDHPQPPGGWRLGLAIAAEPWGGQGPALAWGRGLVGGEADNGEGGARRRKEGGREAVEVGAEVGLKPLQPPPQRPRTTSSCSEPFATTPGDVEHPRQQDLHQQTQQQQQHKHSPHPHQQQQQQEQQQQQQQQQQQHQQQQQEKPQHSPTGKGASGSSGGGAIDGGGDVGGGGGGGYTGGGGGGGGYTGGGGGGGGGGAPPPVGSALSSVSRRPTDSVRGSETAPSLAATQTWAQQLLQHQQLQQQLQLQHQQLLQLQHQQQQQHQHAAAAAALAAAAAGQLPLLAAHAAAVPYTPWGPVISAVHLPAVLASVGHPTAAAMGALALPSAVAAAASPTHYASPAGMASVAYTHTTLAAAAASPPHAHTHSHPSVSPAAASSPAAAPPESCALAAHLRLAAVLRAGGRSAEALPLLEAVLSRHPGSLEALAQRAQCHQTLGQVHEAVTSRGWVNSWAGTRKQAGKDGGGDGG</sequence>
<feature type="compositionally biased region" description="Gly residues" evidence="4">
    <location>
        <begin position="274"/>
        <end position="289"/>
    </location>
</feature>
<protein>
    <submittedName>
        <fullName evidence="5">Uncharacterized protein</fullName>
    </submittedName>
</protein>
<keyword evidence="3" id="KW-0539">Nucleus</keyword>
<dbReference type="InterPro" id="IPR011990">
    <property type="entry name" value="TPR-like_helical_dom_sf"/>
</dbReference>
<dbReference type="SUPFAM" id="SSF48452">
    <property type="entry name" value="TPR-like"/>
    <property type="match status" value="1"/>
</dbReference>